<dbReference type="CDD" id="cd07377">
    <property type="entry name" value="WHTH_GntR"/>
    <property type="match status" value="1"/>
</dbReference>
<dbReference type="Proteomes" id="UP000015380">
    <property type="component" value="Chromosome"/>
</dbReference>
<dbReference type="PANTHER" id="PTHR44846:SF16">
    <property type="entry name" value="TRANSCRIPTIONAL REGULATOR PHNF-RELATED"/>
    <property type="match status" value="1"/>
</dbReference>
<dbReference type="InterPro" id="IPR050679">
    <property type="entry name" value="Bact_HTH_transcr_reg"/>
</dbReference>
<dbReference type="PATRIC" id="fig|1198232.3.peg.2320"/>
<dbReference type="InterPro" id="IPR000524">
    <property type="entry name" value="Tscrpt_reg_HTH_GntR"/>
</dbReference>
<dbReference type="InterPro" id="IPR036390">
    <property type="entry name" value="WH_DNA-bd_sf"/>
</dbReference>
<protein>
    <submittedName>
        <fullName evidence="5">Transcriptional regulator, GntR family</fullName>
    </submittedName>
</protein>
<name>S5TAN4_9GAMM</name>
<dbReference type="SUPFAM" id="SSF46785">
    <property type="entry name" value="Winged helix' DNA-binding domain"/>
    <property type="match status" value="1"/>
</dbReference>
<feature type="domain" description="HTH gntR-type" evidence="4">
    <location>
        <begin position="12"/>
        <end position="79"/>
    </location>
</feature>
<dbReference type="GO" id="GO:0003677">
    <property type="term" value="F:DNA binding"/>
    <property type="evidence" value="ECO:0007669"/>
    <property type="project" value="UniProtKB-KW"/>
</dbReference>
<dbReference type="PRINTS" id="PR00035">
    <property type="entry name" value="HTHGNTR"/>
</dbReference>
<evidence type="ECO:0000256" key="3">
    <source>
        <dbReference type="ARBA" id="ARBA00023163"/>
    </source>
</evidence>
<dbReference type="GO" id="GO:0003700">
    <property type="term" value="F:DNA-binding transcription factor activity"/>
    <property type="evidence" value="ECO:0007669"/>
    <property type="project" value="InterPro"/>
</dbReference>
<dbReference type="eggNOG" id="COG2188">
    <property type="taxonomic scope" value="Bacteria"/>
</dbReference>
<reference evidence="5 6" key="1">
    <citation type="submission" date="2013-05" db="EMBL/GenBank/DDBJ databases">
        <title>Between feast and famine: a lifestyle of most important marine PAH-degrading bacterium Cycloclasticus sp. 7ME.</title>
        <authorList>
            <person name="Yakimov M.M."/>
            <person name="Messina E."/>
            <person name="Genovese M."/>
            <person name="Denaro R."/>
            <person name="Crisafi F."/>
            <person name="Russo D."/>
            <person name="Cappello S."/>
            <person name="Santisi S."/>
            <person name="Smedile F."/>
            <person name="Golyshina O.V."/>
            <person name="Tran H."/>
            <person name="Pieper D.H."/>
            <person name="Golyshin P.N."/>
            <person name="Giuliano L."/>
        </authorList>
    </citation>
    <scope>NUCLEOTIDE SEQUENCE [LARGE SCALE GENOMIC DNA]</scope>
    <source>
        <strain evidence="5 6">78-ME</strain>
    </source>
</reference>
<dbReference type="InterPro" id="IPR032638">
    <property type="entry name" value="Porin_5"/>
</dbReference>
<keyword evidence="2" id="KW-0238">DNA-binding</keyword>
<dbReference type="PANTHER" id="PTHR44846">
    <property type="entry name" value="MANNOSYL-D-GLYCERATE TRANSPORT/METABOLISM SYSTEM REPRESSOR MNGR-RELATED"/>
    <property type="match status" value="1"/>
</dbReference>
<keyword evidence="6" id="KW-1185">Reference proteome</keyword>
<dbReference type="SUPFAM" id="SSF56935">
    <property type="entry name" value="Porins"/>
    <property type="match status" value="1"/>
</dbReference>
<sequence>MTLCSINRNTGESVYRQICRILEQEIKSAYEAGDYLPVEVELAARFSVNRHTLRRAIDELVSMGLVERQHGRGNLILGEALEYKVGEKTFDLGLPIKLYGHYATNNDANGVNDGEDTAWLLGVETKMGRWKASYDYRETELNAVNGAFNDSNFAGGRTDSEGNRWKLSYKIDKNFSVGTTYIDSEVGQLNGDLDSDIWQIDLKAKF</sequence>
<evidence type="ECO:0000259" key="4">
    <source>
        <dbReference type="PROSITE" id="PS50949"/>
    </source>
</evidence>
<accession>S5TAN4</accession>
<dbReference type="EMBL" id="CP005996">
    <property type="protein sequence ID" value="AGS40664.1"/>
    <property type="molecule type" value="Genomic_DNA"/>
</dbReference>
<proteinExistence type="predicted"/>
<dbReference type="InterPro" id="IPR036388">
    <property type="entry name" value="WH-like_DNA-bd_sf"/>
</dbReference>
<dbReference type="SMART" id="SM00345">
    <property type="entry name" value="HTH_GNTR"/>
    <property type="match status" value="1"/>
</dbReference>
<dbReference type="InterPro" id="IPR023614">
    <property type="entry name" value="Porin_dom_sf"/>
</dbReference>
<dbReference type="KEGG" id="cza:CYCME_2354"/>
<evidence type="ECO:0000256" key="1">
    <source>
        <dbReference type="ARBA" id="ARBA00023015"/>
    </source>
</evidence>
<evidence type="ECO:0000313" key="6">
    <source>
        <dbReference type="Proteomes" id="UP000015380"/>
    </source>
</evidence>
<dbReference type="Pfam" id="PF16930">
    <property type="entry name" value="Porin_5"/>
    <property type="match status" value="1"/>
</dbReference>
<dbReference type="AlphaFoldDB" id="S5TAN4"/>
<dbReference type="HOGENOM" id="CLU_1330116_0_0_6"/>
<reference evidence="6" key="2">
    <citation type="journal article" date="2016" name="Environ. Microbiol. Rep.">
        <title>Analysis of defence systems and a conjugative IncP-1 plasmid in the marine polyaromatic hydrocarbons-degrading bacterium Cycloclasticus sp. 78-ME.</title>
        <authorList>
            <person name="Yakimov M.M."/>
            <person name="Crisafi F."/>
            <person name="Messina E."/>
            <person name="Smedile F."/>
            <person name="Lopatina A."/>
            <person name="Denaro R."/>
            <person name="Pieper D.H."/>
            <person name="Golyshin P.N."/>
            <person name="Giuliano L."/>
        </authorList>
    </citation>
    <scope>NUCLEOTIDE SEQUENCE [LARGE SCALE GENOMIC DNA]</scope>
    <source>
        <strain evidence="6">78-ME</strain>
    </source>
</reference>
<dbReference type="Pfam" id="PF00392">
    <property type="entry name" value="GntR"/>
    <property type="match status" value="1"/>
</dbReference>
<dbReference type="Gene3D" id="2.40.160.10">
    <property type="entry name" value="Porin"/>
    <property type="match status" value="1"/>
</dbReference>
<dbReference type="RefSeq" id="WP_020933123.1">
    <property type="nucleotide sequence ID" value="NC_021917.1"/>
</dbReference>
<keyword evidence="1" id="KW-0805">Transcription regulation</keyword>
<evidence type="ECO:0000256" key="2">
    <source>
        <dbReference type="ARBA" id="ARBA00023125"/>
    </source>
</evidence>
<keyword evidence="3" id="KW-0804">Transcription</keyword>
<gene>
    <name evidence="5" type="ORF">CYCME_2354</name>
</gene>
<dbReference type="PROSITE" id="PS50949">
    <property type="entry name" value="HTH_GNTR"/>
    <property type="match status" value="1"/>
</dbReference>
<dbReference type="Gene3D" id="1.10.10.10">
    <property type="entry name" value="Winged helix-like DNA-binding domain superfamily/Winged helix DNA-binding domain"/>
    <property type="match status" value="1"/>
</dbReference>
<evidence type="ECO:0000313" key="5">
    <source>
        <dbReference type="EMBL" id="AGS40664.1"/>
    </source>
</evidence>
<organism evidence="5 6">
    <name type="scientific">Cycloclasticus zancles 78-ME</name>
    <dbReference type="NCBI Taxonomy" id="1198232"/>
    <lineage>
        <taxon>Bacteria</taxon>
        <taxon>Pseudomonadati</taxon>
        <taxon>Pseudomonadota</taxon>
        <taxon>Gammaproteobacteria</taxon>
        <taxon>Thiotrichales</taxon>
        <taxon>Piscirickettsiaceae</taxon>
        <taxon>Cycloclasticus</taxon>
    </lineage>
</organism>